<evidence type="ECO:0000256" key="1">
    <source>
        <dbReference type="SAM" id="MobiDB-lite"/>
    </source>
</evidence>
<accession>A0A9W5T9M1</accession>
<reference evidence="3" key="1">
    <citation type="submission" date="2019-12" db="EMBL/GenBank/DDBJ databases">
        <title>Genome sequence of Babesia ovis.</title>
        <authorList>
            <person name="Yamagishi J."/>
            <person name="Sevinc F."/>
            <person name="Xuan X."/>
        </authorList>
    </citation>
    <scope>NUCLEOTIDE SEQUENCE</scope>
    <source>
        <strain evidence="3">Selcuk</strain>
    </source>
</reference>
<dbReference type="OrthoDB" id="361404at2759"/>
<feature type="signal peptide" evidence="2">
    <location>
        <begin position="1"/>
        <end position="24"/>
    </location>
</feature>
<sequence length="1151" mass="129746">MLILSHVWIIAWTGVCHFIVGVAAAPLIQSQRSNGRPKLGFIAPSGPNISNGTPQVSIAPFHETSGVATTGNYGFFHCRHNVSICSVKPGRQRGNRPQSKKLKGVQKRAVVAQNKAKVRISRHNHKAAPFILSDVNETNSSTLDITDDAGYVMPVTVSGNSTPPASNKIDIKGGVTKKPQVQHGPKPADLSVGTAPLEQKTKIANEKRKSKTGSPKTLERSGGRHHQHGTKNPLTTDFKIPPSGTLSKRRLRKLEGLFSDEHSVKLPDIVSSFYDLLGSVNTEITHMYDLSRDPKPGTAVEGTSGILASSAHDDGTKDVSEIFDNSELSVANSEDNIPAIPTSYDGDIWSADAVEPEVVDTTPPSDNQIEPGDVQPTHLGITHLTNREIRKLRHMKMLASHEKVKLLRNMINRKNIHAVFFPAQYTQQGASGSDDTQPDVGDKSLLHKVKQLMSQTPPFAVDYRADSDAETDRPLLGSNASVSSPLEYGEPVSSLVICITKIPPKRSRRQRELLKQNAENIALLKTVHSDAQSGTEEDCTSSGNYIANPIQDEPLDMPVTMFSLQRGFLKKLYDEYLRPTLVSTLEKALDTKLKVPCGLMDFDTLDLDYITQPGNIKESLDHYAVRRHLRNVIVRPEMDSGEDVIEYKGEPTPLPRSIRQHVLQTIKWVKDQVFLERCIYIIFALLGRPPTVSELAYMLGHDDPEKLVHTMELSRYLMKRNFNTFAKPISEIILKKIESENRIDPYKPEDDIEMVDPNLYNTKLVSAEMLWERICSIQLETIASQGNKVVTELYGVACSTARNEYLKNKLPAHLPVGKVRLAGRGKLLYGKLLRQREYITTQVRLAAKRGVTLSADRFGDDKFARRIFEIEQKYPNAEEGTIEGAERVEQLKLAIEEELSTQLESTFDNVVDAIECARIKEYVGPKIKLFNKIMRKHKRHGRPFGNALMDYDDIVPPTFPEELPPEPLKPDSIEYRRKASFKKSLRILAVEALDDRVARFVFMAYFDLFINSSWDKEDLTNQFGLSSEDVVDMIFYAARTHCLVYEYWRIRLRLPPYDHNYNEFPADLLHKSGNTEKLKAYVEELDRLDEQTRYPRNPQMSIGTFRTSQIKPRMGTIQDSLEYYRKHYTLIERMLDSSPLSELEEKIIESS</sequence>
<dbReference type="Proteomes" id="UP001057455">
    <property type="component" value="Unassembled WGS sequence"/>
</dbReference>
<evidence type="ECO:0000256" key="2">
    <source>
        <dbReference type="SAM" id="SignalP"/>
    </source>
</evidence>
<comment type="caution">
    <text evidence="3">The sequence shown here is derived from an EMBL/GenBank/DDBJ whole genome shotgun (WGS) entry which is preliminary data.</text>
</comment>
<dbReference type="EMBL" id="BLIY01000008">
    <property type="protein sequence ID" value="GFE54064.1"/>
    <property type="molecule type" value="Genomic_DNA"/>
</dbReference>
<proteinExistence type="predicted"/>
<organism evidence="3 4">
    <name type="scientific">Babesia ovis</name>
    <dbReference type="NCBI Taxonomy" id="5869"/>
    <lineage>
        <taxon>Eukaryota</taxon>
        <taxon>Sar</taxon>
        <taxon>Alveolata</taxon>
        <taxon>Apicomplexa</taxon>
        <taxon>Aconoidasida</taxon>
        <taxon>Piroplasmida</taxon>
        <taxon>Babesiidae</taxon>
        <taxon>Babesia</taxon>
    </lineage>
</organism>
<evidence type="ECO:0000313" key="4">
    <source>
        <dbReference type="Proteomes" id="UP001057455"/>
    </source>
</evidence>
<evidence type="ECO:0000313" key="3">
    <source>
        <dbReference type="EMBL" id="GFE54064.1"/>
    </source>
</evidence>
<dbReference type="AlphaFoldDB" id="A0A9W5T9M1"/>
<keyword evidence="4" id="KW-1185">Reference proteome</keyword>
<feature type="region of interest" description="Disordered" evidence="1">
    <location>
        <begin position="176"/>
        <end position="244"/>
    </location>
</feature>
<feature type="chain" id="PRO_5040843619" evidence="2">
    <location>
        <begin position="25"/>
        <end position="1151"/>
    </location>
</feature>
<gene>
    <name evidence="3" type="ORF">BaOVIS_014680</name>
</gene>
<keyword evidence="2" id="KW-0732">Signal</keyword>
<name>A0A9W5T9M1_BABOV</name>
<protein>
    <submittedName>
        <fullName evidence="3">Uncharacterized protein</fullName>
    </submittedName>
</protein>